<dbReference type="InterPro" id="IPR053981">
    <property type="entry name" value="Gp44/GpP-like_2nd"/>
</dbReference>
<evidence type="ECO:0000259" key="3">
    <source>
        <dbReference type="Pfam" id="PF22255"/>
    </source>
</evidence>
<organism evidence="5 6">
    <name type="scientific">Paucimonas lemoignei</name>
    <name type="common">Pseudomonas lemoignei</name>
    <dbReference type="NCBI Taxonomy" id="29443"/>
    <lineage>
        <taxon>Bacteria</taxon>
        <taxon>Pseudomonadati</taxon>
        <taxon>Pseudomonadota</taxon>
        <taxon>Betaproteobacteria</taxon>
        <taxon>Burkholderiales</taxon>
        <taxon>Burkholderiaceae</taxon>
        <taxon>Paucimonas</taxon>
    </lineage>
</organism>
<dbReference type="InterPro" id="IPR049354">
    <property type="entry name" value="GpP-like_N"/>
</dbReference>
<dbReference type="Pfam" id="PF21683">
    <property type="entry name" value="GpP-like_1st"/>
    <property type="match status" value="1"/>
</dbReference>
<dbReference type="Gene3D" id="3.30.1920.10">
    <property type="entry name" value="Baseplate protein-like domains - 2 layer sandwich fold"/>
    <property type="match status" value="1"/>
</dbReference>
<reference evidence="5 6" key="1">
    <citation type="submission" date="2019-03" db="EMBL/GenBank/DDBJ databases">
        <title>Genomic Encyclopedia of Type Strains, Phase IV (KMG-IV): sequencing the most valuable type-strain genomes for metagenomic binning, comparative biology and taxonomic classification.</title>
        <authorList>
            <person name="Goeker M."/>
        </authorList>
    </citation>
    <scope>NUCLEOTIDE SEQUENCE [LARGE SCALE GENOMIC DNA]</scope>
    <source>
        <strain evidence="5 6">DSM 7445</strain>
    </source>
</reference>
<evidence type="ECO:0000259" key="2">
    <source>
        <dbReference type="Pfam" id="PF22174"/>
    </source>
</evidence>
<keyword evidence="6" id="KW-1185">Reference proteome</keyword>
<dbReference type="RefSeq" id="WP_132257548.1">
    <property type="nucleotide sequence ID" value="NZ_SLZQ01000002.1"/>
</dbReference>
<dbReference type="InterPro" id="IPR026276">
    <property type="entry name" value="Baseplate_GpP"/>
</dbReference>
<feature type="domain" description="Tail protein NMB1110-like C-terminal" evidence="2">
    <location>
        <begin position="270"/>
        <end position="343"/>
    </location>
</feature>
<dbReference type="Gene3D" id="3.55.50.10">
    <property type="entry name" value="Baseplate protein-like domains"/>
    <property type="match status" value="1"/>
</dbReference>
<comment type="caution">
    <text evidence="5">The sequence shown here is derived from an EMBL/GenBank/DDBJ whole genome shotgun (WGS) entry which is preliminary data.</text>
</comment>
<dbReference type="Proteomes" id="UP000295382">
    <property type="component" value="Unassembled WGS sequence"/>
</dbReference>
<feature type="domain" description="Baseplate hub protein gp44-like N-terminal" evidence="1">
    <location>
        <begin position="5"/>
        <end position="93"/>
    </location>
</feature>
<evidence type="ECO:0000259" key="1">
    <source>
        <dbReference type="Pfam" id="PF21683"/>
    </source>
</evidence>
<dbReference type="InterPro" id="IPR054034">
    <property type="entry name" value="NMB1110-like_C"/>
</dbReference>
<dbReference type="InterPro" id="IPR023399">
    <property type="entry name" value="Baseplate-like_2-layer_sand"/>
</dbReference>
<evidence type="ECO:0000259" key="4">
    <source>
        <dbReference type="Pfam" id="PF22630"/>
    </source>
</evidence>
<protein>
    <submittedName>
        <fullName evidence="5">Prophage tail gpP-like protein</fullName>
    </submittedName>
</protein>
<feature type="domain" description="Tail protein NMB1110-like third" evidence="4">
    <location>
        <begin position="212"/>
        <end position="268"/>
    </location>
</feature>
<feature type="domain" description="Baseplate hub protein gp44/GpP-like second" evidence="3">
    <location>
        <begin position="96"/>
        <end position="176"/>
    </location>
</feature>
<dbReference type="EMBL" id="SLZQ01000002">
    <property type="protein sequence ID" value="TCS38475.1"/>
    <property type="molecule type" value="Genomic_DNA"/>
</dbReference>
<gene>
    <name evidence="5" type="ORF">EDC30_102214</name>
</gene>
<dbReference type="InterPro" id="IPR054482">
    <property type="entry name" value="NMB1110-like_3rd"/>
</dbReference>
<evidence type="ECO:0000313" key="6">
    <source>
        <dbReference type="Proteomes" id="UP000295382"/>
    </source>
</evidence>
<dbReference type="PIRSF" id="PIRSF004440">
    <property type="entry name" value="GpP"/>
    <property type="match status" value="1"/>
</dbReference>
<dbReference type="Gene3D" id="2.30.300.10">
    <property type="entry name" value="Baseplate protein-like domain - beta roll fold"/>
    <property type="match status" value="1"/>
</dbReference>
<dbReference type="AlphaFoldDB" id="A0A4R3I1J6"/>
<name>A0A4R3I1J6_PAULE</name>
<dbReference type="OrthoDB" id="9016931at2"/>
<sequence length="375" mass="41824">MSDVVRVLVGGTYHDQWDSYRLDSDLLTPADDWHVTASYRNEDGKPETMPSFIQEGAPIKIMLDNDLILDGRIDDIDEDVSKENRTLELWGRDHASLLVDCSAPLLTMQQATLDQIIKRAVAMVGIKTVRYDAKPAAPRQKVQTEPGQNIWEWLQSACEANLVWPWFTPDGVLVIGQPDYTTAPVANVILRFDGAGNNALGIRRRRSLRKSYSEVTILGQASAEGEVGNHNIKGVATDATVPVYRPRVVIDGNCENAQLANHRAQKLIADGRMSRDTLTIEVEGHRIREGNGAGKPWAPGMRINVQSEPHGIDNAVYFVIGRTFIRSRSRVANYTELRVIPDGTWLLDIPFVKAKRRSSYGTRKGQYTGEYDAAE</sequence>
<dbReference type="Pfam" id="PF22174">
    <property type="entry name" value="NMB1110-like_C"/>
    <property type="match status" value="1"/>
</dbReference>
<dbReference type="Pfam" id="PF22630">
    <property type="entry name" value="NMB1110_3rd"/>
    <property type="match status" value="1"/>
</dbReference>
<evidence type="ECO:0000313" key="5">
    <source>
        <dbReference type="EMBL" id="TCS38475.1"/>
    </source>
</evidence>
<dbReference type="SUPFAM" id="SSF69279">
    <property type="entry name" value="Phage tail proteins"/>
    <property type="match status" value="2"/>
</dbReference>
<accession>A0A4R3I1J6</accession>
<dbReference type="Pfam" id="PF22255">
    <property type="entry name" value="Gp44-like_2nd"/>
    <property type="match status" value="1"/>
</dbReference>
<proteinExistence type="predicted"/>